<feature type="region of interest" description="Disordered" evidence="1">
    <location>
        <begin position="281"/>
        <end position="356"/>
    </location>
</feature>
<dbReference type="InterPro" id="IPR018744">
    <property type="entry name" value="DUF2293"/>
</dbReference>
<dbReference type="Proteomes" id="UP000800097">
    <property type="component" value="Unassembled WGS sequence"/>
</dbReference>
<dbReference type="EMBL" id="ML986496">
    <property type="protein sequence ID" value="KAF2275551.1"/>
    <property type="molecule type" value="Genomic_DNA"/>
</dbReference>
<dbReference type="AlphaFoldDB" id="A0A6A6JG76"/>
<organism evidence="3 4">
    <name type="scientific">Westerdykella ornata</name>
    <dbReference type="NCBI Taxonomy" id="318751"/>
    <lineage>
        <taxon>Eukaryota</taxon>
        <taxon>Fungi</taxon>
        <taxon>Dikarya</taxon>
        <taxon>Ascomycota</taxon>
        <taxon>Pezizomycotina</taxon>
        <taxon>Dothideomycetes</taxon>
        <taxon>Pleosporomycetidae</taxon>
        <taxon>Pleosporales</taxon>
        <taxon>Sporormiaceae</taxon>
        <taxon>Westerdykella</taxon>
    </lineage>
</organism>
<feature type="domain" description="DUF2293" evidence="2">
    <location>
        <begin position="181"/>
        <end position="265"/>
    </location>
</feature>
<dbReference type="PANTHER" id="PTHR38113:SF1">
    <property type="entry name" value="DUF2293 DOMAIN-CONTAINING PROTEIN"/>
    <property type="match status" value="1"/>
</dbReference>
<name>A0A6A6JG76_WESOR</name>
<proteinExistence type="predicted"/>
<evidence type="ECO:0000256" key="1">
    <source>
        <dbReference type="SAM" id="MobiDB-lite"/>
    </source>
</evidence>
<dbReference type="RefSeq" id="XP_033653090.1">
    <property type="nucleotide sequence ID" value="XM_033802977.1"/>
</dbReference>
<dbReference type="OrthoDB" id="5288828at2759"/>
<dbReference type="GeneID" id="54556152"/>
<protein>
    <recommendedName>
        <fullName evidence="2">DUF2293 domain-containing protein</fullName>
    </recommendedName>
</protein>
<reference evidence="3" key="1">
    <citation type="journal article" date="2020" name="Stud. Mycol.">
        <title>101 Dothideomycetes genomes: a test case for predicting lifestyles and emergence of pathogens.</title>
        <authorList>
            <person name="Haridas S."/>
            <person name="Albert R."/>
            <person name="Binder M."/>
            <person name="Bloem J."/>
            <person name="Labutti K."/>
            <person name="Salamov A."/>
            <person name="Andreopoulos B."/>
            <person name="Baker S."/>
            <person name="Barry K."/>
            <person name="Bills G."/>
            <person name="Bluhm B."/>
            <person name="Cannon C."/>
            <person name="Castanera R."/>
            <person name="Culley D."/>
            <person name="Daum C."/>
            <person name="Ezra D."/>
            <person name="Gonzalez J."/>
            <person name="Henrissat B."/>
            <person name="Kuo A."/>
            <person name="Liang C."/>
            <person name="Lipzen A."/>
            <person name="Lutzoni F."/>
            <person name="Magnuson J."/>
            <person name="Mondo S."/>
            <person name="Nolan M."/>
            <person name="Ohm R."/>
            <person name="Pangilinan J."/>
            <person name="Park H.-J."/>
            <person name="Ramirez L."/>
            <person name="Alfaro M."/>
            <person name="Sun H."/>
            <person name="Tritt A."/>
            <person name="Yoshinaga Y."/>
            <person name="Zwiers L.-H."/>
            <person name="Turgeon B."/>
            <person name="Goodwin S."/>
            <person name="Spatafora J."/>
            <person name="Crous P."/>
            <person name="Grigoriev I."/>
        </authorList>
    </citation>
    <scope>NUCLEOTIDE SEQUENCE</scope>
    <source>
        <strain evidence="3">CBS 379.55</strain>
    </source>
</reference>
<keyword evidence="4" id="KW-1185">Reference proteome</keyword>
<dbReference type="PANTHER" id="PTHR38113">
    <property type="match status" value="1"/>
</dbReference>
<evidence type="ECO:0000259" key="2">
    <source>
        <dbReference type="Pfam" id="PF10056"/>
    </source>
</evidence>
<feature type="region of interest" description="Disordered" evidence="1">
    <location>
        <begin position="1"/>
        <end position="25"/>
    </location>
</feature>
<gene>
    <name evidence="3" type="ORF">EI97DRAFT_63895</name>
</gene>
<sequence length="443" mass="50452">MVRVIPTHKSAHGSSNLDRPRAARKKKPYKVVLEMVTQEKKKFHSIMAYSANAPPGYTFVPLGDRELTEYCKDQCRKQNFVAHIVSARPKPNSKGQNRRDGDRNILRIDTQRIGHHFPDEVVDKACQFLGYEWSHRGGFRKMRTNYETTALARSLHDHGERMFLHGQPATEKQTKDQIRSAILEVFPKIPEADLESIVNHAFEEGTNRVGNAKELTLARRVQLAVGAFIRHQYTNYDKDLKNGVSWVEARQKSQPISYAKLKEWRGEGDDRELEETFREVIVLDDDDDEDSDLSDDTSLTPNEREDSVEIISSRATGRELGPDTYPDISRGYERMPSSNIRGPATTYAPSPNGAHMLTAQAPATDHRGAYETTSRSTAALRSTYEPERVVRTAPPTRYFRDKDGCLYNVSLQDDSRDSCKKHPFVYVANVCSFNRLRITNPVH</sequence>
<evidence type="ECO:0000313" key="4">
    <source>
        <dbReference type="Proteomes" id="UP000800097"/>
    </source>
</evidence>
<accession>A0A6A6JG76</accession>
<dbReference type="Pfam" id="PF10056">
    <property type="entry name" value="DUF2293"/>
    <property type="match status" value="1"/>
</dbReference>
<evidence type="ECO:0000313" key="3">
    <source>
        <dbReference type="EMBL" id="KAF2275551.1"/>
    </source>
</evidence>
<feature type="compositionally biased region" description="Acidic residues" evidence="1">
    <location>
        <begin position="282"/>
        <end position="295"/>
    </location>
</feature>